<proteinExistence type="predicted"/>
<feature type="compositionally biased region" description="Polar residues" evidence="1">
    <location>
        <begin position="10"/>
        <end position="20"/>
    </location>
</feature>
<dbReference type="Proteomes" id="UP001152622">
    <property type="component" value="Chromosome 1"/>
</dbReference>
<evidence type="ECO:0000313" key="2">
    <source>
        <dbReference type="EMBL" id="KAJ8381762.1"/>
    </source>
</evidence>
<reference evidence="2" key="1">
    <citation type="journal article" date="2023" name="Science">
        <title>Genome structures resolve the early diversification of teleost fishes.</title>
        <authorList>
            <person name="Parey E."/>
            <person name="Louis A."/>
            <person name="Montfort J."/>
            <person name="Bouchez O."/>
            <person name="Roques C."/>
            <person name="Iampietro C."/>
            <person name="Lluch J."/>
            <person name="Castinel A."/>
            <person name="Donnadieu C."/>
            <person name="Desvignes T."/>
            <person name="Floi Bucao C."/>
            <person name="Jouanno E."/>
            <person name="Wen M."/>
            <person name="Mejri S."/>
            <person name="Dirks R."/>
            <person name="Jansen H."/>
            <person name="Henkel C."/>
            <person name="Chen W.J."/>
            <person name="Zahm M."/>
            <person name="Cabau C."/>
            <person name="Klopp C."/>
            <person name="Thompson A.W."/>
            <person name="Robinson-Rechavi M."/>
            <person name="Braasch I."/>
            <person name="Lecointre G."/>
            <person name="Bobe J."/>
            <person name="Postlethwait J.H."/>
            <person name="Berthelot C."/>
            <person name="Roest Crollius H."/>
            <person name="Guiguen Y."/>
        </authorList>
    </citation>
    <scope>NUCLEOTIDE SEQUENCE</scope>
    <source>
        <strain evidence="2">WJC10195</strain>
    </source>
</reference>
<name>A0A9Q1JEW8_SYNKA</name>
<keyword evidence="3" id="KW-1185">Reference proteome</keyword>
<comment type="caution">
    <text evidence="2">The sequence shown here is derived from an EMBL/GenBank/DDBJ whole genome shotgun (WGS) entry which is preliminary data.</text>
</comment>
<accession>A0A9Q1JEW8</accession>
<gene>
    <name evidence="2" type="ORF">SKAU_G00025400</name>
</gene>
<evidence type="ECO:0000256" key="1">
    <source>
        <dbReference type="SAM" id="MobiDB-lite"/>
    </source>
</evidence>
<feature type="region of interest" description="Disordered" evidence="1">
    <location>
        <begin position="1"/>
        <end position="38"/>
    </location>
</feature>
<protein>
    <submittedName>
        <fullName evidence="2">Uncharacterized protein</fullName>
    </submittedName>
</protein>
<sequence>MSKARRGKRNQASSVVTENPSRPYKAPPPRRYSFPPVAQDGRGQCPRESWVAVLKWACCLSADVKVRRNSARPEEGVPGCVQDPALLLQGLSMACAPCSAPRAGWMDGWMDGWMGGRADDVVPATLLLPYVLQPQSAAFPIVGGTLVVSIAACHQWD</sequence>
<dbReference type="AlphaFoldDB" id="A0A9Q1JEW8"/>
<evidence type="ECO:0000313" key="3">
    <source>
        <dbReference type="Proteomes" id="UP001152622"/>
    </source>
</evidence>
<organism evidence="2 3">
    <name type="scientific">Synaphobranchus kaupii</name>
    <name type="common">Kaup's arrowtooth eel</name>
    <dbReference type="NCBI Taxonomy" id="118154"/>
    <lineage>
        <taxon>Eukaryota</taxon>
        <taxon>Metazoa</taxon>
        <taxon>Chordata</taxon>
        <taxon>Craniata</taxon>
        <taxon>Vertebrata</taxon>
        <taxon>Euteleostomi</taxon>
        <taxon>Actinopterygii</taxon>
        <taxon>Neopterygii</taxon>
        <taxon>Teleostei</taxon>
        <taxon>Anguilliformes</taxon>
        <taxon>Synaphobranchidae</taxon>
        <taxon>Synaphobranchus</taxon>
    </lineage>
</organism>
<dbReference type="EMBL" id="JAINUF010000001">
    <property type="protein sequence ID" value="KAJ8381762.1"/>
    <property type="molecule type" value="Genomic_DNA"/>
</dbReference>